<protein>
    <submittedName>
        <fullName evidence="5">Hydrolase</fullName>
    </submittedName>
</protein>
<feature type="domain" description="Metallo-beta-lactamase" evidence="4">
    <location>
        <begin position="24"/>
        <end position="237"/>
    </location>
</feature>
<dbReference type="Pfam" id="PF21221">
    <property type="entry name" value="B_lactamase-like_C"/>
    <property type="match status" value="1"/>
</dbReference>
<dbReference type="InterPro" id="IPR036388">
    <property type="entry name" value="WH-like_DNA-bd_sf"/>
</dbReference>
<evidence type="ECO:0000313" key="6">
    <source>
        <dbReference type="Proteomes" id="UP000031967"/>
    </source>
</evidence>
<sequence>MQHVIEHEDEIVQVKVPLPFPLRWVNAYMIKGSGGYTVIDPGLHTAEAEECWNEALRERGVGYRDIERIVLTHYHPDHYGLAGWMQERSGAPVLMSSLGHRLSQLLWGERAAMTDALTALFAEHGMDIDMCGAMEAHMDSFVAQVTPQPRVTFLEPGETVRLGGELYRAIHTPGHAAGHLCFYHAAKRRIFCGDHVLPHISPNVAWMPGVEENPLASFLLSLHEVAQLPVERAFPGHRDPFAAFTERALELVAHHEERLELMLGRLGEPLSAYALCLSVFGERLTVHQLRFALAETLAHLVYLEGEGRAVRKRAADGTWQFRATGK</sequence>
<dbReference type="RefSeq" id="WP_041048230.1">
    <property type="nucleotide sequence ID" value="NZ_JXAK01000023.1"/>
</dbReference>
<accession>A0ABR5AHA7</accession>
<dbReference type="Pfam" id="PF00753">
    <property type="entry name" value="Lactamase_B"/>
    <property type="match status" value="1"/>
</dbReference>
<dbReference type="SUPFAM" id="SSF56281">
    <property type="entry name" value="Metallo-hydrolase/oxidoreductase"/>
    <property type="match status" value="1"/>
</dbReference>
<dbReference type="PANTHER" id="PTHR23131:SF4">
    <property type="entry name" value="METALLO-BETA-LACTAMASE SUPERFAMILY POTEIN"/>
    <property type="match status" value="1"/>
</dbReference>
<gene>
    <name evidence="5" type="ORF">SD70_14385</name>
</gene>
<comment type="caution">
    <text evidence="5">The sequence shown here is derived from an EMBL/GenBank/DDBJ whole genome shotgun (WGS) entry which is preliminary data.</text>
</comment>
<dbReference type="InterPro" id="IPR001279">
    <property type="entry name" value="Metallo-B-lactamas"/>
</dbReference>
<dbReference type="GO" id="GO:0016787">
    <property type="term" value="F:hydrolase activity"/>
    <property type="evidence" value="ECO:0007669"/>
    <property type="project" value="UniProtKB-KW"/>
</dbReference>
<dbReference type="InterPro" id="IPR050662">
    <property type="entry name" value="Sec-metab_biosynth-thioest"/>
</dbReference>
<comment type="catalytic activity">
    <reaction evidence="1">
        <text>3',5'-cyclic CMP + H2O = CMP + H(+)</text>
        <dbReference type="Rhea" id="RHEA:72675"/>
        <dbReference type="ChEBI" id="CHEBI:15377"/>
        <dbReference type="ChEBI" id="CHEBI:15378"/>
        <dbReference type="ChEBI" id="CHEBI:58003"/>
        <dbReference type="ChEBI" id="CHEBI:60377"/>
    </reaction>
    <physiologicalReaction direction="left-to-right" evidence="1">
        <dbReference type="Rhea" id="RHEA:72676"/>
    </physiologicalReaction>
</comment>
<dbReference type="Gene3D" id="3.60.15.10">
    <property type="entry name" value="Ribonuclease Z/Hydroxyacylglutathione hydrolase-like"/>
    <property type="match status" value="1"/>
</dbReference>
<reference evidence="5 6" key="1">
    <citation type="submission" date="2014-12" db="EMBL/GenBank/DDBJ databases">
        <title>Draft genome sequence of Paenibacillus kamchatkensis strain B-2647.</title>
        <authorList>
            <person name="Karlyshev A.V."/>
            <person name="Kudryashova E.B."/>
        </authorList>
    </citation>
    <scope>NUCLEOTIDE SEQUENCE [LARGE SCALE GENOMIC DNA]</scope>
    <source>
        <strain evidence="5 6">VKM B-2647</strain>
    </source>
</reference>
<dbReference type="InterPro" id="IPR048933">
    <property type="entry name" value="B_lactamase-like_C"/>
</dbReference>
<dbReference type="Proteomes" id="UP000031967">
    <property type="component" value="Unassembled WGS sequence"/>
</dbReference>
<evidence type="ECO:0000256" key="2">
    <source>
        <dbReference type="ARBA" id="ARBA00034301"/>
    </source>
</evidence>
<comment type="catalytic activity">
    <reaction evidence="3">
        <text>3',5'-cyclic UMP + H2O = UMP + H(+)</text>
        <dbReference type="Rhea" id="RHEA:70575"/>
        <dbReference type="ChEBI" id="CHEBI:15377"/>
        <dbReference type="ChEBI" id="CHEBI:15378"/>
        <dbReference type="ChEBI" id="CHEBI:57865"/>
        <dbReference type="ChEBI" id="CHEBI:184387"/>
    </reaction>
    <physiologicalReaction direction="left-to-right" evidence="3">
        <dbReference type="Rhea" id="RHEA:70576"/>
    </physiologicalReaction>
</comment>
<organism evidence="5 6">
    <name type="scientific">Gordoniibacillus kamchatkensis</name>
    <dbReference type="NCBI Taxonomy" id="1590651"/>
    <lineage>
        <taxon>Bacteria</taxon>
        <taxon>Bacillati</taxon>
        <taxon>Bacillota</taxon>
        <taxon>Bacilli</taxon>
        <taxon>Bacillales</taxon>
        <taxon>Paenibacillaceae</taxon>
        <taxon>Gordoniibacillus</taxon>
    </lineage>
</organism>
<evidence type="ECO:0000313" key="5">
    <source>
        <dbReference type="EMBL" id="KIL40282.1"/>
    </source>
</evidence>
<proteinExistence type="predicted"/>
<dbReference type="CDD" id="cd07725">
    <property type="entry name" value="TTHA1429-like_MBL-fold"/>
    <property type="match status" value="1"/>
</dbReference>
<name>A0ABR5AHA7_9BACL</name>
<dbReference type="PANTHER" id="PTHR23131">
    <property type="entry name" value="ENDORIBONUCLEASE LACTB2"/>
    <property type="match status" value="1"/>
</dbReference>
<dbReference type="SMART" id="SM00849">
    <property type="entry name" value="Lactamase_B"/>
    <property type="match status" value="1"/>
</dbReference>
<evidence type="ECO:0000256" key="3">
    <source>
        <dbReference type="ARBA" id="ARBA00048505"/>
    </source>
</evidence>
<keyword evidence="6" id="KW-1185">Reference proteome</keyword>
<evidence type="ECO:0000256" key="1">
    <source>
        <dbReference type="ARBA" id="ARBA00034221"/>
    </source>
</evidence>
<comment type="function">
    <text evidence="2">Counteracts the endogenous Pycsar antiviral defense system. Phosphodiesterase that enables metal-dependent hydrolysis of host cyclic nucleotide Pycsar defense signals such as cCMP and cUMP.</text>
</comment>
<dbReference type="EMBL" id="JXAK01000023">
    <property type="protein sequence ID" value="KIL40282.1"/>
    <property type="molecule type" value="Genomic_DNA"/>
</dbReference>
<dbReference type="InterPro" id="IPR036866">
    <property type="entry name" value="RibonucZ/Hydroxyglut_hydro"/>
</dbReference>
<evidence type="ECO:0000259" key="4">
    <source>
        <dbReference type="SMART" id="SM00849"/>
    </source>
</evidence>
<keyword evidence="5" id="KW-0378">Hydrolase</keyword>
<dbReference type="Gene3D" id="1.10.10.10">
    <property type="entry name" value="Winged helix-like DNA-binding domain superfamily/Winged helix DNA-binding domain"/>
    <property type="match status" value="1"/>
</dbReference>